<name>A0ABU0QUV2_9ACTN</name>
<comment type="caution">
    <text evidence="1">The sequence shown here is derived from an EMBL/GenBank/DDBJ whole genome shotgun (WGS) entry which is preliminary data.</text>
</comment>
<gene>
    <name evidence="1" type="ORF">QF034_005410</name>
</gene>
<reference evidence="1 2" key="1">
    <citation type="submission" date="2023-07" db="EMBL/GenBank/DDBJ databases">
        <title>Comparative genomics of wheat-associated soil bacteria to identify genetic determinants of phenazine resistance.</title>
        <authorList>
            <person name="Mouncey N."/>
        </authorList>
    </citation>
    <scope>NUCLEOTIDE SEQUENCE [LARGE SCALE GENOMIC DNA]</scope>
    <source>
        <strain evidence="1 2">B3I12</strain>
    </source>
</reference>
<proteinExistence type="predicted"/>
<organism evidence="1 2">
    <name type="scientific">Streptomyces africanus</name>
    <dbReference type="NCBI Taxonomy" id="231024"/>
    <lineage>
        <taxon>Bacteria</taxon>
        <taxon>Bacillati</taxon>
        <taxon>Actinomycetota</taxon>
        <taxon>Actinomycetes</taxon>
        <taxon>Kitasatosporales</taxon>
        <taxon>Streptomycetaceae</taxon>
        <taxon>Streptomyces</taxon>
    </lineage>
</organism>
<sequence>MLDPLWRRVDGEPRYAFLGGMLYGPSLLNDDVDAGAALLRA</sequence>
<dbReference type="Proteomes" id="UP001232755">
    <property type="component" value="Unassembled WGS sequence"/>
</dbReference>
<evidence type="ECO:0000313" key="2">
    <source>
        <dbReference type="Proteomes" id="UP001232755"/>
    </source>
</evidence>
<evidence type="ECO:0000313" key="1">
    <source>
        <dbReference type="EMBL" id="MDQ0751179.1"/>
    </source>
</evidence>
<keyword evidence="2" id="KW-1185">Reference proteome</keyword>
<accession>A0ABU0QUV2</accession>
<dbReference type="EMBL" id="JAUSYP010000001">
    <property type="protein sequence ID" value="MDQ0751179.1"/>
    <property type="molecule type" value="Genomic_DNA"/>
</dbReference>
<protein>
    <submittedName>
        <fullName evidence="1">Uncharacterized protein</fullName>
    </submittedName>
</protein>